<dbReference type="SUPFAM" id="SSF52058">
    <property type="entry name" value="L domain-like"/>
    <property type="match status" value="2"/>
</dbReference>
<sequence length="570" mass="66417">MLKMHFLPVLLLVLELMLAGFNTKPTNLTANEFLTACDVGEDPFFVVKCSKLESIDYRHRLCTMAHFEAEQCNNLTFTYRMICCVLLQKFATIETWYGLLFIMNTDFQDLAFLRSLVTIRTSFSNYAFDEENSNKAANLSVLYIYSNANLTSLGLPNLKLVSADVLPVTRRAYGLFIEMNRQLCMSESEFWKLRKLERAFMYDVKVCGPVTKQYCSSSAFLYSNTPLGCQILLNGIWLRDVTNTSYQDHLNQAYSTVEEVHGPIVIFRTDFTNLSFPALHTIRSQYYDGHNDWQWQIIIIRGNYYLKAIDFPKLVNWTHYGKEPQLTNSANYEWRYTQANCDLFLKIPYFSIKDPYATCGLVPIINNGKWTAWVVIQIGEKVVAIVINLLLCLYLTYKLFKSKITVNFFHFATVFLVLITIVECLYVSADFVHDNRYLYIVFPLNWLTLLLTIISAFLVHRAFMKYHPDDIDLISQHNKSSVGFFLQAFLAFIFCGYSDGLNQFIRYNTKYIWFVHYWDSLFYWYGGLAMRWHYTPIIIVMIKYVEDTFAKLPARSNNVSNRSSTIAFVN</sequence>
<dbReference type="eggNOG" id="ENOG502TFXS">
    <property type="taxonomic scope" value="Eukaryota"/>
</dbReference>
<dbReference type="Gene3D" id="3.80.20.20">
    <property type="entry name" value="Receptor L-domain"/>
    <property type="match status" value="2"/>
</dbReference>
<evidence type="ECO:0000313" key="4">
    <source>
        <dbReference type="Proteomes" id="UP000095282"/>
    </source>
</evidence>
<dbReference type="PANTHER" id="PTHR21662:SF28">
    <property type="entry name" value="PROTEIN IRLD-34"/>
    <property type="match status" value="1"/>
</dbReference>
<protein>
    <submittedName>
        <fullName evidence="5">G_PROTEIN_RECEP_F3_4 domain-containing protein</fullName>
    </submittedName>
</protein>
<dbReference type="InterPro" id="IPR000494">
    <property type="entry name" value="Rcpt_L-dom"/>
</dbReference>
<keyword evidence="1" id="KW-0812">Transmembrane</keyword>
<feature type="signal peptide" evidence="2">
    <location>
        <begin position="1"/>
        <end position="19"/>
    </location>
</feature>
<feature type="transmembrane region" description="Helical" evidence="1">
    <location>
        <begin position="440"/>
        <end position="460"/>
    </location>
</feature>
<evidence type="ECO:0000256" key="1">
    <source>
        <dbReference type="SAM" id="Phobius"/>
    </source>
</evidence>
<evidence type="ECO:0000313" key="5">
    <source>
        <dbReference type="WBParaSite" id="Csp11.Scaffold629.g12387.t1"/>
    </source>
</evidence>
<feature type="domain" description="Receptor L-domain" evidence="3">
    <location>
        <begin position="86"/>
        <end position="192"/>
    </location>
</feature>
<keyword evidence="2" id="KW-0732">Signal</keyword>
<feature type="transmembrane region" description="Helical" evidence="1">
    <location>
        <begin position="408"/>
        <end position="428"/>
    </location>
</feature>
<dbReference type="Pfam" id="PF01030">
    <property type="entry name" value="Recep_L_domain"/>
    <property type="match status" value="2"/>
</dbReference>
<keyword evidence="1" id="KW-1133">Transmembrane helix</keyword>
<dbReference type="WBParaSite" id="Csp11.Scaffold629.g12387.t1">
    <property type="protein sequence ID" value="Csp11.Scaffold629.g12387.t1"/>
    <property type="gene ID" value="Csp11.Scaffold629.g12387"/>
</dbReference>
<dbReference type="PANTHER" id="PTHR21662">
    <property type="entry name" value="RECEPTOR PROTEIN-TYROSINE KINASE"/>
    <property type="match status" value="1"/>
</dbReference>
<keyword evidence="1" id="KW-0472">Membrane</keyword>
<feature type="transmembrane region" description="Helical" evidence="1">
    <location>
        <begin position="370"/>
        <end position="396"/>
    </location>
</feature>
<proteinExistence type="predicted"/>
<organism evidence="4 5">
    <name type="scientific">Caenorhabditis tropicalis</name>
    <dbReference type="NCBI Taxonomy" id="1561998"/>
    <lineage>
        <taxon>Eukaryota</taxon>
        <taxon>Metazoa</taxon>
        <taxon>Ecdysozoa</taxon>
        <taxon>Nematoda</taxon>
        <taxon>Chromadorea</taxon>
        <taxon>Rhabditida</taxon>
        <taxon>Rhabditina</taxon>
        <taxon>Rhabditomorpha</taxon>
        <taxon>Rhabditoidea</taxon>
        <taxon>Rhabditidae</taxon>
        <taxon>Peloderinae</taxon>
        <taxon>Caenorhabditis</taxon>
    </lineage>
</organism>
<dbReference type="InterPro" id="IPR036941">
    <property type="entry name" value="Rcpt_L-dom_sf"/>
</dbReference>
<keyword evidence="4" id="KW-1185">Reference proteome</keyword>
<reference evidence="5" key="1">
    <citation type="submission" date="2016-11" db="UniProtKB">
        <authorList>
            <consortium name="WormBaseParasite"/>
        </authorList>
    </citation>
    <scope>IDENTIFICATION</scope>
</reference>
<evidence type="ECO:0000259" key="3">
    <source>
        <dbReference type="Pfam" id="PF01030"/>
    </source>
</evidence>
<accession>A0A1I7TW60</accession>
<feature type="transmembrane region" description="Helical" evidence="1">
    <location>
        <begin position="521"/>
        <end position="545"/>
    </location>
</feature>
<feature type="transmembrane region" description="Helical" evidence="1">
    <location>
        <begin position="481"/>
        <end position="501"/>
    </location>
</feature>
<dbReference type="InterPro" id="IPR053079">
    <property type="entry name" value="SPS2_domain"/>
</dbReference>
<name>A0A1I7TW60_9PELO</name>
<feature type="domain" description="Receptor L-domain" evidence="3">
    <location>
        <begin position="229"/>
        <end position="341"/>
    </location>
</feature>
<dbReference type="Proteomes" id="UP000095282">
    <property type="component" value="Unplaced"/>
</dbReference>
<dbReference type="AlphaFoldDB" id="A0A1I7TW60"/>
<evidence type="ECO:0000256" key="2">
    <source>
        <dbReference type="SAM" id="SignalP"/>
    </source>
</evidence>
<feature type="chain" id="PRO_5009308039" evidence="2">
    <location>
        <begin position="20"/>
        <end position="570"/>
    </location>
</feature>